<dbReference type="InterPro" id="IPR029058">
    <property type="entry name" value="AB_hydrolase_fold"/>
</dbReference>
<dbReference type="EMBL" id="JBHSFQ010000024">
    <property type="protein sequence ID" value="MFC4564452.1"/>
    <property type="molecule type" value="Genomic_DNA"/>
</dbReference>
<evidence type="ECO:0000313" key="4">
    <source>
        <dbReference type="Proteomes" id="UP001595923"/>
    </source>
</evidence>
<evidence type="ECO:0000313" key="3">
    <source>
        <dbReference type="EMBL" id="MFC4564452.1"/>
    </source>
</evidence>
<organism evidence="3 4">
    <name type="scientific">Nocardiopsis mangrovi</name>
    <dbReference type="NCBI Taxonomy" id="1179818"/>
    <lineage>
        <taxon>Bacteria</taxon>
        <taxon>Bacillati</taxon>
        <taxon>Actinomycetota</taxon>
        <taxon>Actinomycetes</taxon>
        <taxon>Streptosporangiales</taxon>
        <taxon>Nocardiopsidaceae</taxon>
        <taxon>Nocardiopsis</taxon>
    </lineage>
</organism>
<keyword evidence="1" id="KW-0378">Hydrolase</keyword>
<gene>
    <name evidence="3" type="ORF">ACFO4E_21545</name>
</gene>
<dbReference type="SUPFAM" id="SSF53474">
    <property type="entry name" value="alpha/beta-Hydrolases"/>
    <property type="match status" value="1"/>
</dbReference>
<comment type="caution">
    <text evidence="3">The sequence shown here is derived from an EMBL/GenBank/DDBJ whole genome shotgun (WGS) entry which is preliminary data.</text>
</comment>
<dbReference type="InterPro" id="IPR001375">
    <property type="entry name" value="Peptidase_S9_cat"/>
</dbReference>
<keyword evidence="4" id="KW-1185">Reference proteome</keyword>
<dbReference type="InterPro" id="IPR011042">
    <property type="entry name" value="6-blade_b-propeller_TolB-like"/>
</dbReference>
<dbReference type="PANTHER" id="PTHR42776">
    <property type="entry name" value="SERINE PEPTIDASE S9 FAMILY MEMBER"/>
    <property type="match status" value="1"/>
</dbReference>
<accession>A0ABV9E0B7</accession>
<name>A0ABV9E0B7_9ACTN</name>
<proteinExistence type="predicted"/>
<dbReference type="Gene3D" id="3.40.50.1820">
    <property type="entry name" value="alpha/beta hydrolase"/>
    <property type="match status" value="1"/>
</dbReference>
<dbReference type="PANTHER" id="PTHR42776:SF27">
    <property type="entry name" value="DIPEPTIDYL PEPTIDASE FAMILY MEMBER 6"/>
    <property type="match status" value="1"/>
</dbReference>
<protein>
    <submittedName>
        <fullName evidence="3">Prolyl oligopeptidase family serine peptidase</fullName>
    </submittedName>
</protein>
<dbReference type="RefSeq" id="WP_378577621.1">
    <property type="nucleotide sequence ID" value="NZ_JBHSFQ010000024.1"/>
</dbReference>
<reference evidence="4" key="1">
    <citation type="journal article" date="2019" name="Int. J. Syst. Evol. Microbiol.">
        <title>The Global Catalogue of Microorganisms (GCM) 10K type strain sequencing project: providing services to taxonomists for standard genome sequencing and annotation.</title>
        <authorList>
            <consortium name="The Broad Institute Genomics Platform"/>
            <consortium name="The Broad Institute Genome Sequencing Center for Infectious Disease"/>
            <person name="Wu L."/>
            <person name="Ma J."/>
        </authorList>
    </citation>
    <scope>NUCLEOTIDE SEQUENCE [LARGE SCALE GENOMIC DNA]</scope>
    <source>
        <strain evidence="4">XZYJ18</strain>
    </source>
</reference>
<dbReference type="Pfam" id="PF00326">
    <property type="entry name" value="Peptidase_S9"/>
    <property type="match status" value="1"/>
</dbReference>
<sequence length="600" mass="64000">MGERWQDRFRAGRTGLPSWAREAPDRSLFRGNASGTWEIHTWDRGTGEQRQATERRHGTRLAALDPTGERVWWFDDTDGDEFGVWRVQPFGGGPGRAAVPGLAPSYPGGLALGASGSAVVGRSTDDGFSAHASVPGDPPRTVYAHRQEGRVAALTDDESLLAIAHSEHGDSRHMAVRVLRLHAGGDTGTVGDLWDGPGHDLTPVAFEPGGHRLLVLHERRGTAEPLIWDPVTGTELDIGPVLGLDGELSADWTPDGARLLITQEHRARSRLHLHDLATGATEPVGTPRGLVSAAAARPDGTVEYAWSSSELPPAIRDTAGRIVLAPPGVAAPPSVPVRDAVVDGPGGPVHALVSVPGDGSAAPHPTVFVVHGGPQAQDLDSFRPDVAAWVDHGFAVVRVNYRGSTGYGSAWRDALEGRVGLTELEDITAVRDWAVDTGLADPGRLILEGWSWGGYLTLLGLGVRPGGWSLGIAGVPIADYVTAYADEMEALRAFDRSMFGGSPQEVPELYRRSSPLTYADRVTAPVLVLAGENDPRCPIRQIDTYLARLTELGVPHEVHRFDAGHGSFVVEERVRHMAVELDFALRNTGTQAGGPSPRAV</sequence>
<evidence type="ECO:0000256" key="1">
    <source>
        <dbReference type="ARBA" id="ARBA00022801"/>
    </source>
</evidence>
<evidence type="ECO:0000259" key="2">
    <source>
        <dbReference type="Pfam" id="PF00326"/>
    </source>
</evidence>
<dbReference type="Gene3D" id="2.120.10.30">
    <property type="entry name" value="TolB, C-terminal domain"/>
    <property type="match status" value="1"/>
</dbReference>
<dbReference type="Proteomes" id="UP001595923">
    <property type="component" value="Unassembled WGS sequence"/>
</dbReference>
<feature type="domain" description="Peptidase S9 prolyl oligopeptidase catalytic" evidence="2">
    <location>
        <begin position="382"/>
        <end position="589"/>
    </location>
</feature>
<dbReference type="SUPFAM" id="SSF82171">
    <property type="entry name" value="DPP6 N-terminal domain-like"/>
    <property type="match status" value="1"/>
</dbReference>